<organism evidence="1">
    <name type="scientific">Trypanosoma congolense (strain IL3000)</name>
    <dbReference type="NCBI Taxonomy" id="1068625"/>
    <lineage>
        <taxon>Eukaryota</taxon>
        <taxon>Discoba</taxon>
        <taxon>Euglenozoa</taxon>
        <taxon>Kinetoplastea</taxon>
        <taxon>Metakinetoplastina</taxon>
        <taxon>Trypanosomatida</taxon>
        <taxon>Trypanosomatidae</taxon>
        <taxon>Trypanosoma</taxon>
        <taxon>Nannomonas</taxon>
    </lineage>
</organism>
<dbReference type="EMBL" id="HE575318">
    <property type="protein sequence ID" value="CCC90327.1"/>
    <property type="molecule type" value="Genomic_DNA"/>
</dbReference>
<evidence type="ECO:0000313" key="1">
    <source>
        <dbReference type="EMBL" id="CCC90327.1"/>
    </source>
</evidence>
<dbReference type="AlphaFoldDB" id="G0UMC1"/>
<gene>
    <name evidence="1" type="ORF">TCIL3000_5_100</name>
</gene>
<dbReference type="SUPFAM" id="SSF57850">
    <property type="entry name" value="RING/U-box"/>
    <property type="match status" value="1"/>
</dbReference>
<reference evidence="1" key="1">
    <citation type="journal article" date="2012" name="Proc. Natl. Acad. Sci. U.S.A.">
        <title>Antigenic diversity is generated by distinct evolutionary mechanisms in African trypanosome species.</title>
        <authorList>
            <person name="Jackson A.P."/>
            <person name="Berry A."/>
            <person name="Aslett M."/>
            <person name="Allison H.C."/>
            <person name="Burton P."/>
            <person name="Vavrova-Anderson J."/>
            <person name="Brown R."/>
            <person name="Browne H."/>
            <person name="Corton N."/>
            <person name="Hauser H."/>
            <person name="Gamble J."/>
            <person name="Gilderthorp R."/>
            <person name="Marcello L."/>
            <person name="McQuillan J."/>
            <person name="Otto T.D."/>
            <person name="Quail M.A."/>
            <person name="Sanders M.J."/>
            <person name="van Tonder A."/>
            <person name="Ginger M.L."/>
            <person name="Field M.C."/>
            <person name="Barry J.D."/>
            <person name="Hertz-Fowler C."/>
            <person name="Berriman M."/>
        </authorList>
    </citation>
    <scope>NUCLEOTIDE SEQUENCE</scope>
    <source>
        <strain evidence="1">IL3000</strain>
    </source>
</reference>
<accession>G0UMC1</accession>
<protein>
    <submittedName>
        <fullName evidence="1">Uncharacterized protein</fullName>
    </submittedName>
</protein>
<proteinExistence type="predicted"/>
<sequence>MEVVDNSRRRAITDVSPPGVTAGLEVHSLYRSSSHPFDAARGTMNSADRGEAPSSVPFGDAEEAVGDAPIAADGGPATGAQPCAVHFVPPAVQQVAAPFGGSESVCGVCLEAPAEGCFVELLCCRNVLCAADAQVIGSCPFCRHVPLMWNITK</sequence>
<name>G0UMC1_TRYCI</name>
<dbReference type="VEuPathDB" id="TriTrypDB:TcIL3000_5_100"/>